<evidence type="ECO:0000256" key="6">
    <source>
        <dbReference type="ARBA" id="ARBA00023242"/>
    </source>
</evidence>
<dbReference type="GO" id="GO:0000974">
    <property type="term" value="C:Prp19 complex"/>
    <property type="evidence" value="ECO:0007669"/>
    <property type="project" value="TreeGrafter"/>
</dbReference>
<evidence type="ECO:0000256" key="3">
    <source>
        <dbReference type="ARBA" id="ARBA00022664"/>
    </source>
</evidence>
<comment type="similarity">
    <text evidence="2">Belongs to the crooked-neck family.</text>
</comment>
<dbReference type="SUPFAM" id="SSF48452">
    <property type="entry name" value="TPR-like"/>
    <property type="match status" value="1"/>
</dbReference>
<dbReference type="GO" id="GO:0000245">
    <property type="term" value="P:spliceosomal complex assembly"/>
    <property type="evidence" value="ECO:0007669"/>
    <property type="project" value="TreeGrafter"/>
</dbReference>
<feature type="non-terminal residue" evidence="9">
    <location>
        <position position="385"/>
    </location>
</feature>
<dbReference type="InterPro" id="IPR045075">
    <property type="entry name" value="Syf1-like"/>
</dbReference>
<feature type="compositionally biased region" description="Basic and acidic residues" evidence="7">
    <location>
        <begin position="27"/>
        <end position="41"/>
    </location>
</feature>
<feature type="transmembrane region" description="Helical" evidence="8">
    <location>
        <begin position="189"/>
        <end position="211"/>
    </location>
</feature>
<keyword evidence="8" id="KW-1133">Transmembrane helix</keyword>
<reference evidence="9 10" key="1">
    <citation type="journal article" date="2013" name="Curr. Biol.">
        <title>The Genome of the Foraminiferan Reticulomyxa filosa.</title>
        <authorList>
            <person name="Glockner G."/>
            <person name="Hulsmann N."/>
            <person name="Schleicher M."/>
            <person name="Noegel A.A."/>
            <person name="Eichinger L."/>
            <person name="Gallinger C."/>
            <person name="Pawlowski J."/>
            <person name="Sierra R."/>
            <person name="Euteneuer U."/>
            <person name="Pillet L."/>
            <person name="Moustafa A."/>
            <person name="Platzer M."/>
            <person name="Groth M."/>
            <person name="Szafranski K."/>
            <person name="Schliwa M."/>
        </authorList>
    </citation>
    <scope>NUCLEOTIDE SEQUENCE [LARGE SCALE GENOMIC DNA]</scope>
</reference>
<dbReference type="AlphaFoldDB" id="X6M2T2"/>
<proteinExistence type="inferred from homology"/>
<accession>X6M2T2</accession>
<evidence type="ECO:0000256" key="2">
    <source>
        <dbReference type="ARBA" id="ARBA00008644"/>
    </source>
</evidence>
<keyword evidence="8" id="KW-0812">Transmembrane</keyword>
<keyword evidence="10" id="KW-1185">Reference proteome</keyword>
<dbReference type="Proteomes" id="UP000023152">
    <property type="component" value="Unassembled WGS sequence"/>
</dbReference>
<dbReference type="PANTHER" id="PTHR11246">
    <property type="entry name" value="PRE-MRNA SPLICING FACTOR"/>
    <property type="match status" value="1"/>
</dbReference>
<dbReference type="InterPro" id="IPR059164">
    <property type="entry name" value="HAT_PRP39_C"/>
</dbReference>
<dbReference type="EMBL" id="ASPP01025237">
    <property type="protein sequence ID" value="ETO08239.1"/>
    <property type="molecule type" value="Genomic_DNA"/>
</dbReference>
<comment type="subcellular location">
    <subcellularLocation>
        <location evidence="1">Nucleus</location>
    </subcellularLocation>
</comment>
<keyword evidence="8" id="KW-0472">Membrane</keyword>
<evidence type="ECO:0008006" key="11">
    <source>
        <dbReference type="Google" id="ProtNLM"/>
    </source>
</evidence>
<protein>
    <recommendedName>
        <fullName evidence="11">Crooked neck-like protein 1</fullName>
    </recommendedName>
</protein>
<sequence>MSNRRADDSLASGGGKQAALSEVLGGEVREKRLPRRARDVQNKAAAPQQITAEQILREAQEMQFEKEVAPPRQQITDTEELKLYKLRKRKEFENILRRQRMSVGVWLKYAQWEERQKEFERCRSIMERLLCIDHRNHTIWIKYAEMEMRNKFINRARNVWDRAVQLLPRVDQLWYKYALMEEQLRNFEGYYFCVSIIIIIIIYLFLLFIWARGIFERWMKFNPGEKAWTSYIHLEMRSAGSKADKIIRCRKIYERFVKAQPKLDSYINYAQWELKHGNINENNEELTYEFYKEFAQLEISAKEYERARVIYKYGIDNIPKYKAYELFQEYIKFEKQFGEKSSIDQVIFNKKRFEYENLLQENPHNYDIWFDYLKMEEEHIITNTN</sequence>
<feature type="region of interest" description="Disordered" evidence="7">
    <location>
        <begin position="1"/>
        <end position="46"/>
    </location>
</feature>
<evidence type="ECO:0000256" key="5">
    <source>
        <dbReference type="ARBA" id="ARBA00023187"/>
    </source>
</evidence>
<keyword evidence="3" id="KW-0507">mRNA processing</keyword>
<evidence type="ECO:0000256" key="7">
    <source>
        <dbReference type="SAM" id="MobiDB-lite"/>
    </source>
</evidence>
<evidence type="ECO:0000313" key="10">
    <source>
        <dbReference type="Proteomes" id="UP000023152"/>
    </source>
</evidence>
<dbReference type="GO" id="GO:0071007">
    <property type="term" value="C:U2-type catalytic step 2 spliceosome"/>
    <property type="evidence" value="ECO:0007669"/>
    <property type="project" value="TreeGrafter"/>
</dbReference>
<dbReference type="SMART" id="SM00386">
    <property type="entry name" value="HAT"/>
    <property type="match status" value="7"/>
</dbReference>
<gene>
    <name evidence="9" type="ORF">RFI_29151</name>
</gene>
<dbReference type="Gene3D" id="1.25.40.10">
    <property type="entry name" value="Tetratricopeptide repeat domain"/>
    <property type="match status" value="2"/>
</dbReference>
<keyword evidence="6" id="KW-0539">Nucleus</keyword>
<dbReference type="GO" id="GO:0071011">
    <property type="term" value="C:precatalytic spliceosome"/>
    <property type="evidence" value="ECO:0007669"/>
    <property type="project" value="TreeGrafter"/>
</dbReference>
<organism evidence="9 10">
    <name type="scientific">Reticulomyxa filosa</name>
    <dbReference type="NCBI Taxonomy" id="46433"/>
    <lineage>
        <taxon>Eukaryota</taxon>
        <taxon>Sar</taxon>
        <taxon>Rhizaria</taxon>
        <taxon>Retaria</taxon>
        <taxon>Foraminifera</taxon>
        <taxon>Monothalamids</taxon>
        <taxon>Reticulomyxidae</taxon>
        <taxon>Reticulomyxa</taxon>
    </lineage>
</organism>
<comment type="caution">
    <text evidence="9">The sequence shown here is derived from an EMBL/GenBank/DDBJ whole genome shotgun (WGS) entry which is preliminary data.</text>
</comment>
<name>X6M2T2_RETFI</name>
<keyword evidence="4" id="KW-0677">Repeat</keyword>
<dbReference type="OrthoDB" id="541719at2759"/>
<evidence type="ECO:0000256" key="1">
    <source>
        <dbReference type="ARBA" id="ARBA00004123"/>
    </source>
</evidence>
<evidence type="ECO:0000313" key="9">
    <source>
        <dbReference type="EMBL" id="ETO08239.1"/>
    </source>
</evidence>
<keyword evidence="5" id="KW-0508">mRNA splicing</keyword>
<dbReference type="InterPro" id="IPR011990">
    <property type="entry name" value="TPR-like_helical_dom_sf"/>
</dbReference>
<dbReference type="GO" id="GO:0071014">
    <property type="term" value="C:post-mRNA release spliceosomal complex"/>
    <property type="evidence" value="ECO:0007669"/>
    <property type="project" value="TreeGrafter"/>
</dbReference>
<dbReference type="PANTHER" id="PTHR11246:SF3">
    <property type="entry name" value="CROOKED NECK-LIKE PROTEIN 1"/>
    <property type="match status" value="1"/>
</dbReference>
<dbReference type="InterPro" id="IPR003107">
    <property type="entry name" value="HAT"/>
</dbReference>
<evidence type="ECO:0000256" key="4">
    <source>
        <dbReference type="ARBA" id="ARBA00022737"/>
    </source>
</evidence>
<evidence type="ECO:0000256" key="8">
    <source>
        <dbReference type="SAM" id="Phobius"/>
    </source>
</evidence>
<dbReference type="Pfam" id="PF23241">
    <property type="entry name" value="HAT_PRP39_C"/>
    <property type="match status" value="1"/>
</dbReference>